<sequence>MNLAKHINDLLYRYDCVIVPNFGGFVTHQVGAKLNNAAQTFYPPTKQIAFNGHLKHNDGLLANYVTSVEHLSFEQASNAISLIVGKWQDQLKTSELSLDKLGVLSLNTQQQIVFEPKKEINFLTTSFGLSAVVSPVMNNPKTSINNPIPIVKTASREVIPTFIKYAATAAILLTLSFAGYSSYEQNEQKEMLASQQKALEKKIQSATFVISNPLPTLKLNVVREVSKQYHVIAGAFQFAKNADRKVKQLIADGFNSKIIGLNKWGLTQVSFDSFAEKNDAINHLNKIRQTVSKEAWLLVQTNK</sequence>
<organism evidence="2 3">
    <name type="scientific">Polaribacter irgensii 23-P</name>
    <dbReference type="NCBI Taxonomy" id="313594"/>
    <lineage>
        <taxon>Bacteria</taxon>
        <taxon>Pseudomonadati</taxon>
        <taxon>Bacteroidota</taxon>
        <taxon>Flavobacteriia</taxon>
        <taxon>Flavobacteriales</taxon>
        <taxon>Flavobacteriaceae</taxon>
    </lineage>
</organism>
<evidence type="ECO:0000259" key="1">
    <source>
        <dbReference type="PROSITE" id="PS51724"/>
    </source>
</evidence>
<dbReference type="STRING" id="313594.PI23P_05157"/>
<dbReference type="GO" id="GO:0042834">
    <property type="term" value="F:peptidoglycan binding"/>
    <property type="evidence" value="ECO:0007669"/>
    <property type="project" value="InterPro"/>
</dbReference>
<dbReference type="RefSeq" id="WP_004569657.1">
    <property type="nucleotide sequence ID" value="NZ_CH724148.1"/>
</dbReference>
<dbReference type="InterPro" id="IPR041268">
    <property type="entry name" value="HU-CCDC81_bac_2"/>
</dbReference>
<dbReference type="Pfam" id="PF18175">
    <property type="entry name" value="HU-CCDC81_bac_2"/>
    <property type="match status" value="1"/>
</dbReference>
<gene>
    <name evidence="2" type="ORF">PI23P_05157</name>
</gene>
<dbReference type="Gene3D" id="3.30.70.1070">
    <property type="entry name" value="Sporulation related repeat"/>
    <property type="match status" value="1"/>
</dbReference>
<comment type="caution">
    <text evidence="2">The sequence shown here is derived from an EMBL/GenBank/DDBJ whole genome shotgun (WGS) entry which is preliminary data.</text>
</comment>
<name>A4BY18_9FLAO</name>
<evidence type="ECO:0000313" key="2">
    <source>
        <dbReference type="EMBL" id="EAR13859.1"/>
    </source>
</evidence>
<feature type="domain" description="SPOR" evidence="1">
    <location>
        <begin position="223"/>
        <end position="300"/>
    </location>
</feature>
<dbReference type="InterPro" id="IPR007730">
    <property type="entry name" value="SPOR-like_dom"/>
</dbReference>
<dbReference type="InterPro" id="IPR036680">
    <property type="entry name" value="SPOR-like_sf"/>
</dbReference>
<dbReference type="InterPro" id="IPR040495">
    <property type="entry name" value="HU-CCDC81_bac_1"/>
</dbReference>
<dbReference type="Proteomes" id="UP000003053">
    <property type="component" value="Unassembled WGS sequence"/>
</dbReference>
<dbReference type="HOGENOM" id="CLU_061747_0_0_10"/>
<accession>A4BY18</accession>
<dbReference type="Pfam" id="PF18174">
    <property type="entry name" value="HU-CCDC81_bac_1"/>
    <property type="match status" value="1"/>
</dbReference>
<keyword evidence="3" id="KW-1185">Reference proteome</keyword>
<protein>
    <recommendedName>
        <fullName evidence="1">SPOR domain-containing protein</fullName>
    </recommendedName>
</protein>
<dbReference type="SUPFAM" id="SSF110997">
    <property type="entry name" value="Sporulation related repeat"/>
    <property type="match status" value="1"/>
</dbReference>
<dbReference type="PROSITE" id="PS51724">
    <property type="entry name" value="SPOR"/>
    <property type="match status" value="1"/>
</dbReference>
<dbReference type="EMBL" id="AAOG01000001">
    <property type="protein sequence ID" value="EAR13859.1"/>
    <property type="molecule type" value="Genomic_DNA"/>
</dbReference>
<dbReference type="Pfam" id="PF05036">
    <property type="entry name" value="SPOR"/>
    <property type="match status" value="1"/>
</dbReference>
<reference evidence="2 3" key="1">
    <citation type="submission" date="2006-02" db="EMBL/GenBank/DDBJ databases">
        <authorList>
            <person name="Murray A."/>
            <person name="Staley J."/>
            <person name="Ferriera S."/>
            <person name="Johnson J."/>
            <person name="Kravitz S."/>
            <person name="Halpern A."/>
            <person name="Remington K."/>
            <person name="Beeson K."/>
            <person name="Tran B."/>
            <person name="Rogers Y.-H."/>
            <person name="Friedman R."/>
            <person name="Venter J.C."/>
        </authorList>
    </citation>
    <scope>NUCLEOTIDE SEQUENCE [LARGE SCALE GENOMIC DNA]</scope>
    <source>
        <strain evidence="2 3">23-P</strain>
    </source>
</reference>
<evidence type="ECO:0000313" key="3">
    <source>
        <dbReference type="Proteomes" id="UP000003053"/>
    </source>
</evidence>
<dbReference type="OrthoDB" id="653949at2"/>
<dbReference type="eggNOG" id="COG3087">
    <property type="taxonomic scope" value="Bacteria"/>
</dbReference>
<proteinExistence type="predicted"/>
<dbReference type="AlphaFoldDB" id="A4BY18"/>